<dbReference type="Gene3D" id="3.10.350.10">
    <property type="entry name" value="LysM domain"/>
    <property type="match status" value="2"/>
</dbReference>
<evidence type="ECO:0000256" key="1">
    <source>
        <dbReference type="SAM" id="MobiDB-lite"/>
    </source>
</evidence>
<sequence length="395" mass="42118">MYSSSRKGSDHCFLCLSGTVRGMIWRQLISDASEYSRTLVWYAGRKVGVAGSHFEGAKGIVVGVLKARRGTYQKPFLHVGMVFLVVLAVSGGSVLVNRYPSKALAQSGTGEEGQTAAPESVDITNIDTVTQESDKPRRDVITYTVEGGDTLSSIARKFSNEKLGINLDAASIAYLNGFSVGKVLAVGDKIKIPPVSGVIIKVKSGDTIYSLAKKYGLPSPQPIVDWPYNNFVDDEKFSLAAGQELVIPGGKPPEERPAPVQNTPKSSLFGAPAGGGSGQFAWPIGGAITQYFAWYHTGVDIAGPGGSAVTVADGGRVVSVLYQNYGYGYHVIVDHGNSYTTLYGHLSRIDVAVGENVSRGQQLGLRGSTGRSTGPHLHFEIRKNGAFQNPLSYLR</sequence>
<dbReference type="SUPFAM" id="SSF51261">
    <property type="entry name" value="Duplicated hybrid motif"/>
    <property type="match status" value="1"/>
</dbReference>
<dbReference type="CDD" id="cd12797">
    <property type="entry name" value="M23_peptidase"/>
    <property type="match status" value="1"/>
</dbReference>
<evidence type="ECO:0000313" key="4">
    <source>
        <dbReference type="EMBL" id="OGG19437.1"/>
    </source>
</evidence>
<feature type="domain" description="LysM" evidence="3">
    <location>
        <begin position="141"/>
        <end position="192"/>
    </location>
</feature>
<dbReference type="GO" id="GO:0004222">
    <property type="term" value="F:metalloendopeptidase activity"/>
    <property type="evidence" value="ECO:0007669"/>
    <property type="project" value="TreeGrafter"/>
</dbReference>
<dbReference type="EMBL" id="MFJK01000007">
    <property type="protein sequence ID" value="OGG19437.1"/>
    <property type="molecule type" value="Genomic_DNA"/>
</dbReference>
<dbReference type="AlphaFoldDB" id="A0A1F6A571"/>
<organism evidence="4 5">
    <name type="scientific">Candidatus Gottesmanbacteria bacterium RIFCSPHIGHO2_01_FULL_47_48</name>
    <dbReference type="NCBI Taxonomy" id="1798381"/>
    <lineage>
        <taxon>Bacteria</taxon>
        <taxon>Candidatus Gottesmaniibacteriota</taxon>
    </lineage>
</organism>
<reference evidence="4 5" key="1">
    <citation type="journal article" date="2016" name="Nat. Commun.">
        <title>Thousands of microbial genomes shed light on interconnected biogeochemical processes in an aquifer system.</title>
        <authorList>
            <person name="Anantharaman K."/>
            <person name="Brown C.T."/>
            <person name="Hug L.A."/>
            <person name="Sharon I."/>
            <person name="Castelle C.J."/>
            <person name="Probst A.J."/>
            <person name="Thomas B.C."/>
            <person name="Singh A."/>
            <person name="Wilkins M.J."/>
            <person name="Karaoz U."/>
            <person name="Brodie E.L."/>
            <person name="Williams K.H."/>
            <person name="Hubbard S.S."/>
            <person name="Banfield J.F."/>
        </authorList>
    </citation>
    <scope>NUCLEOTIDE SEQUENCE [LARGE SCALE GENOMIC DNA]</scope>
</reference>
<dbReference type="STRING" id="1798381.A2721_02840"/>
<dbReference type="PANTHER" id="PTHR21666">
    <property type="entry name" value="PEPTIDASE-RELATED"/>
    <property type="match status" value="1"/>
</dbReference>
<dbReference type="PANTHER" id="PTHR21666:SF270">
    <property type="entry name" value="MUREIN HYDROLASE ACTIVATOR ENVC"/>
    <property type="match status" value="1"/>
</dbReference>
<feature type="transmembrane region" description="Helical" evidence="2">
    <location>
        <begin position="76"/>
        <end position="96"/>
    </location>
</feature>
<comment type="caution">
    <text evidence="4">The sequence shown here is derived from an EMBL/GenBank/DDBJ whole genome shotgun (WGS) entry which is preliminary data.</text>
</comment>
<keyword evidence="2" id="KW-1133">Transmembrane helix</keyword>
<accession>A0A1F6A571</accession>
<protein>
    <recommendedName>
        <fullName evidence="3">LysM domain-containing protein</fullName>
    </recommendedName>
</protein>
<dbReference type="InterPro" id="IPR050570">
    <property type="entry name" value="Cell_wall_metabolism_enzyme"/>
</dbReference>
<dbReference type="InterPro" id="IPR018392">
    <property type="entry name" value="LysM"/>
</dbReference>
<keyword evidence="2" id="KW-0812">Transmembrane</keyword>
<proteinExistence type="predicted"/>
<dbReference type="SMART" id="SM00257">
    <property type="entry name" value="LysM"/>
    <property type="match status" value="2"/>
</dbReference>
<evidence type="ECO:0000259" key="3">
    <source>
        <dbReference type="PROSITE" id="PS51782"/>
    </source>
</evidence>
<dbReference type="PROSITE" id="PS51782">
    <property type="entry name" value="LYSM"/>
    <property type="match status" value="2"/>
</dbReference>
<dbReference type="CDD" id="cd00118">
    <property type="entry name" value="LysM"/>
    <property type="match status" value="2"/>
</dbReference>
<dbReference type="Pfam" id="PF01476">
    <property type="entry name" value="LysM"/>
    <property type="match status" value="2"/>
</dbReference>
<feature type="region of interest" description="Disordered" evidence="1">
    <location>
        <begin position="249"/>
        <end position="268"/>
    </location>
</feature>
<dbReference type="SUPFAM" id="SSF54106">
    <property type="entry name" value="LysM domain"/>
    <property type="match status" value="1"/>
</dbReference>
<dbReference type="InterPro" id="IPR011055">
    <property type="entry name" value="Dup_hybrid_motif"/>
</dbReference>
<dbReference type="InterPro" id="IPR016047">
    <property type="entry name" value="M23ase_b-sheet_dom"/>
</dbReference>
<name>A0A1F6A571_9BACT</name>
<keyword evidence="2" id="KW-0472">Membrane</keyword>
<feature type="domain" description="LysM" evidence="3">
    <location>
        <begin position="198"/>
        <end position="247"/>
    </location>
</feature>
<evidence type="ECO:0000313" key="5">
    <source>
        <dbReference type="Proteomes" id="UP000177871"/>
    </source>
</evidence>
<dbReference type="InterPro" id="IPR036779">
    <property type="entry name" value="LysM_dom_sf"/>
</dbReference>
<gene>
    <name evidence="4" type="ORF">A2721_02840</name>
</gene>
<evidence type="ECO:0000256" key="2">
    <source>
        <dbReference type="SAM" id="Phobius"/>
    </source>
</evidence>
<dbReference type="Proteomes" id="UP000177871">
    <property type="component" value="Unassembled WGS sequence"/>
</dbReference>
<dbReference type="Pfam" id="PF01551">
    <property type="entry name" value="Peptidase_M23"/>
    <property type="match status" value="1"/>
</dbReference>
<dbReference type="Gene3D" id="2.70.70.10">
    <property type="entry name" value="Glucose Permease (Domain IIA)"/>
    <property type="match status" value="1"/>
</dbReference>